<comment type="caution">
    <text evidence="2">The sequence shown here is derived from an EMBL/GenBank/DDBJ whole genome shotgun (WGS) entry which is preliminary data.</text>
</comment>
<reference evidence="2 3" key="1">
    <citation type="submission" date="2019-01" db="EMBL/GenBank/DDBJ databases">
        <authorList>
            <person name="Chen W.-M."/>
        </authorList>
    </citation>
    <scope>NUCLEOTIDE SEQUENCE [LARGE SCALE GENOMIC DNA]</scope>
    <source>
        <strain evidence="2 3">CCP-6</strain>
    </source>
</reference>
<accession>A0A437MIX6</accession>
<evidence type="ECO:0000256" key="1">
    <source>
        <dbReference type="SAM" id="SignalP"/>
    </source>
</evidence>
<feature type="chain" id="PRO_5019469878" evidence="1">
    <location>
        <begin position="19"/>
        <end position="142"/>
    </location>
</feature>
<dbReference type="AlphaFoldDB" id="A0A437MIX6"/>
<dbReference type="Proteomes" id="UP000282957">
    <property type="component" value="Unassembled WGS sequence"/>
</dbReference>
<feature type="signal peptide" evidence="1">
    <location>
        <begin position="1"/>
        <end position="18"/>
    </location>
</feature>
<keyword evidence="3" id="KW-1185">Reference proteome</keyword>
<organism evidence="2 3">
    <name type="scientific">Rhodovarius crocodyli</name>
    <dbReference type="NCBI Taxonomy" id="1979269"/>
    <lineage>
        <taxon>Bacteria</taxon>
        <taxon>Pseudomonadati</taxon>
        <taxon>Pseudomonadota</taxon>
        <taxon>Alphaproteobacteria</taxon>
        <taxon>Acetobacterales</taxon>
        <taxon>Roseomonadaceae</taxon>
        <taxon>Rhodovarius</taxon>
    </lineage>
</organism>
<evidence type="ECO:0000313" key="2">
    <source>
        <dbReference type="EMBL" id="RVT97592.1"/>
    </source>
</evidence>
<proteinExistence type="predicted"/>
<evidence type="ECO:0000313" key="3">
    <source>
        <dbReference type="Proteomes" id="UP000282957"/>
    </source>
</evidence>
<dbReference type="EMBL" id="SACL01000002">
    <property type="protein sequence ID" value="RVT97592.1"/>
    <property type="molecule type" value="Genomic_DNA"/>
</dbReference>
<sequence>MSVWTRRLFLLAPGTALAAEEAIPAEFAELPGRPVVALAQHPAVGPRLRVVARGRQKQVSDTLRGEGPGLAWQGGWIAGWARLADHRVFLGYNPRSEQLATMLWVGNTSSLSVPPLMSPWPEGLREAMKGFNPQLETQMRWE</sequence>
<keyword evidence="1" id="KW-0732">Signal</keyword>
<gene>
    <name evidence="2" type="ORF">EOD42_07145</name>
</gene>
<protein>
    <submittedName>
        <fullName evidence="2">Uncharacterized protein</fullName>
    </submittedName>
</protein>
<dbReference type="RefSeq" id="WP_127786820.1">
    <property type="nucleotide sequence ID" value="NZ_SACL01000002.1"/>
</dbReference>
<dbReference type="OrthoDB" id="7273813at2"/>
<name>A0A437MIX6_9PROT</name>